<dbReference type="Proteomes" id="UP000596247">
    <property type="component" value="Chromosome"/>
</dbReference>
<protein>
    <submittedName>
        <fullName evidence="2">DnaB helicase</fullName>
    </submittedName>
</protein>
<dbReference type="InterPro" id="IPR027417">
    <property type="entry name" value="P-loop_NTPase"/>
</dbReference>
<evidence type="ECO:0000313" key="3">
    <source>
        <dbReference type="Proteomes" id="UP000596247"/>
    </source>
</evidence>
<dbReference type="SUPFAM" id="SSF52540">
    <property type="entry name" value="P-loop containing nucleoside triphosphate hydrolases"/>
    <property type="match status" value="1"/>
</dbReference>
<evidence type="ECO:0000259" key="1">
    <source>
        <dbReference type="Pfam" id="PF20307"/>
    </source>
</evidence>
<feature type="domain" description="Divergent DnaB-like ATPase" evidence="1">
    <location>
        <begin position="149"/>
        <end position="501"/>
    </location>
</feature>
<proteinExistence type="predicted"/>
<keyword evidence="2" id="KW-0378">Hydrolase</keyword>
<dbReference type="Pfam" id="PF20307">
    <property type="entry name" value="divDNAB"/>
    <property type="match status" value="1"/>
</dbReference>
<evidence type="ECO:0000313" key="2">
    <source>
        <dbReference type="EMBL" id="CAD5236130.1"/>
    </source>
</evidence>
<dbReference type="GO" id="GO:0004386">
    <property type="term" value="F:helicase activity"/>
    <property type="evidence" value="ECO:0007669"/>
    <property type="project" value="UniProtKB-KW"/>
</dbReference>
<accession>A0A7R8R536</accession>
<keyword evidence="2" id="KW-0547">Nucleotide-binding</keyword>
<gene>
    <name evidence="2" type="ORF">LLCLJKAH_00141</name>
</gene>
<sequence>MDAKLLLVRSITLLYLESRRLSQYDNSAVLVREIVNGIKVSENAYDLDDSKLSQNELRKTVLWMVDQPLEHTYDHTGLLQRIRINIKGDDSLWDSFRLGLMEPETQEELEIKISEIRAELESYQQKTRFASVIKQAQRDCLFNFDNMDVTTYFSELQNKLDAIKPTTVKAAFEAVTSFGSNNRGAVADAVQKAVEQSSPEGVLTLGWQGVNRMMGELKGIRRGDMVVVGALTNNFKTGFTLSMFRQMCMHNTPYMLDPAKKPLMLHISTENSQEDNMIIMYCHLYEDEFQTRVDVDVLKEEAKTNPQRYQEIADYVMDKLTRTGYNVEFIRLNGPTTTYDKIFQIIKFYESQGYEIHAIVFDYLNMCSKQGCHASTIGGDVRELFRIIRSYTNPKGIAFITPHQISSEAYNLLRMNTDDFVKQIAKKGYWDSCKVLQQEVDLEILLHIEVLYGKSFLTIHRGKHRKPLPTPPEDHYCVLPFAEFGCIPDDINGADRSQKKFGSDAPDHNPEWM</sequence>
<dbReference type="Gene3D" id="3.40.50.300">
    <property type="entry name" value="P-loop containing nucleotide triphosphate hydrolases"/>
    <property type="match status" value="1"/>
</dbReference>
<reference evidence="2 3" key="1">
    <citation type="submission" date="2020-09" db="EMBL/GenBank/DDBJ databases">
        <authorList>
            <person name="Jameson E."/>
        </authorList>
    </citation>
    <scope>NUCLEOTIDE SEQUENCE [LARGE SCALE GENOMIC DNA]</scope>
</reference>
<organism evidence="2 3">
    <name type="scientific">Klebsiella phage vB_KvM-Eowyn</name>
    <dbReference type="NCBI Taxonomy" id="2762819"/>
    <lineage>
        <taxon>Viruses</taxon>
        <taxon>Duplodnaviria</taxon>
        <taxon>Heunggongvirae</taxon>
        <taxon>Uroviricota</taxon>
        <taxon>Caudoviricetes</taxon>
        <taxon>Chimalliviridae</taxon>
        <taxon>Eowynvirus</taxon>
        <taxon>Eowynvirus eowyn</taxon>
    </lineage>
</organism>
<name>A0A7R8R536_9CAUD</name>
<dbReference type="InterPro" id="IPR046881">
    <property type="entry name" value="divDNAB"/>
</dbReference>
<keyword evidence="2" id="KW-0347">Helicase</keyword>
<keyword evidence="2" id="KW-0067">ATP-binding</keyword>
<dbReference type="EMBL" id="LR881104">
    <property type="protein sequence ID" value="CAD5236130.1"/>
    <property type="molecule type" value="Genomic_DNA"/>
</dbReference>
<keyword evidence="3" id="KW-1185">Reference proteome</keyword>